<dbReference type="PANTHER" id="PTHR47245">
    <property type="entry name" value="PEPTIDYLPROLYL ISOMERASE"/>
    <property type="match status" value="1"/>
</dbReference>
<name>A0ABS5LC87_9BACI</name>
<evidence type="ECO:0000256" key="10">
    <source>
        <dbReference type="ARBA" id="ARBA00023288"/>
    </source>
</evidence>
<comment type="function">
    <text evidence="11">Plays a major role in protein secretion by helping the post-translocational extracellular folding of several secreted proteins.</text>
</comment>
<reference evidence="15 16" key="1">
    <citation type="submission" date="2021-04" db="EMBL/GenBank/DDBJ databases">
        <title>Metabacillus sp. strain KIGAM252 whole genome sequence.</title>
        <authorList>
            <person name="Seo M.-J."/>
            <person name="Cho E.-S."/>
            <person name="Hwang C.Y."/>
            <person name="Yoon D.J."/>
        </authorList>
    </citation>
    <scope>NUCLEOTIDE SEQUENCE [LARGE SCALE GENOMIC DNA]</scope>
    <source>
        <strain evidence="15 16">KIGAM252</strain>
    </source>
</reference>
<evidence type="ECO:0000313" key="16">
    <source>
        <dbReference type="Proteomes" id="UP000682403"/>
    </source>
</evidence>
<keyword evidence="16" id="KW-1185">Reference proteome</keyword>
<evidence type="ECO:0000256" key="3">
    <source>
        <dbReference type="ARBA" id="ARBA00006071"/>
    </source>
</evidence>
<evidence type="ECO:0000256" key="6">
    <source>
        <dbReference type="ARBA" id="ARBA00023110"/>
    </source>
</evidence>
<comment type="caution">
    <text evidence="15">The sequence shown here is derived from an EMBL/GenBank/DDBJ whole genome shotgun (WGS) entry which is preliminary data.</text>
</comment>
<dbReference type="RefSeq" id="WP_211556916.1">
    <property type="nucleotide sequence ID" value="NZ_JAGVRK010000001.1"/>
</dbReference>
<dbReference type="InterPro" id="IPR046357">
    <property type="entry name" value="PPIase_dom_sf"/>
</dbReference>
<dbReference type="InterPro" id="IPR023058">
    <property type="entry name" value="PPIase_PpiC_CS"/>
</dbReference>
<dbReference type="EMBL" id="JAGVRK010000001">
    <property type="protein sequence ID" value="MBS2968249.1"/>
    <property type="molecule type" value="Genomic_DNA"/>
</dbReference>
<feature type="region of interest" description="Disordered" evidence="12">
    <location>
        <begin position="273"/>
        <end position="292"/>
    </location>
</feature>
<keyword evidence="6 11" id="KW-0697">Rotamase</keyword>
<keyword evidence="9 11" id="KW-0413">Isomerase</keyword>
<evidence type="ECO:0000256" key="7">
    <source>
        <dbReference type="ARBA" id="ARBA00023136"/>
    </source>
</evidence>
<dbReference type="Gene3D" id="3.10.50.40">
    <property type="match status" value="1"/>
</dbReference>
<keyword evidence="10 11" id="KW-0449">Lipoprotein</keyword>
<sequence>MKKMAIAAITATSLFTLGACSNGAAGGSDVVAETKAGNVTKDELYEAMKSRAGEQVLTELVHNKVLGEKYKVSKDEIKKELESIKAQYGAEQIDMLVKKQGQAAVDNMVKTELLRKKAAEAESKVTDEDIKKYHESLKDKVKASHILVKDEKTAKEVKTKLDGGAKFEDLAKEYSQDPSAQTGGSLGWFGKGQMVKEFEAAAFKLKEGEVSQPVKTEYGFHIIRIDETYKSYDQMKKSLEAEVKEQKTQDPAAMQAAIDKALKNAKVEVKDKQLKDTFKAPEQPAMPAQPAQ</sequence>
<dbReference type="Pfam" id="PF13616">
    <property type="entry name" value="Rotamase_3"/>
    <property type="match status" value="1"/>
</dbReference>
<comment type="similarity">
    <text evidence="3 11">Belongs to the PrsA family.</text>
</comment>
<dbReference type="HAMAP" id="MF_01145">
    <property type="entry name" value="Foldase_PrsA"/>
    <property type="match status" value="1"/>
</dbReference>
<evidence type="ECO:0000256" key="1">
    <source>
        <dbReference type="ARBA" id="ARBA00000971"/>
    </source>
</evidence>
<dbReference type="Proteomes" id="UP000682403">
    <property type="component" value="Unassembled WGS sequence"/>
</dbReference>
<dbReference type="GO" id="GO:0003755">
    <property type="term" value="F:peptidyl-prolyl cis-trans isomerase activity"/>
    <property type="evidence" value="ECO:0007669"/>
    <property type="project" value="UniProtKB-EC"/>
</dbReference>
<comment type="subcellular location">
    <subcellularLocation>
        <location evidence="2 11">Cell membrane</location>
        <topology evidence="2 11">Lipid-anchor</topology>
    </subcellularLocation>
</comment>
<keyword evidence="7 11" id="KW-0472">Membrane</keyword>
<keyword evidence="4 11" id="KW-1003">Cell membrane</keyword>
<evidence type="ECO:0000256" key="2">
    <source>
        <dbReference type="ARBA" id="ARBA00004193"/>
    </source>
</evidence>
<dbReference type="PROSITE" id="PS50198">
    <property type="entry name" value="PPIC_PPIASE_2"/>
    <property type="match status" value="1"/>
</dbReference>
<dbReference type="InterPro" id="IPR050245">
    <property type="entry name" value="PrsA_foldase"/>
</dbReference>
<dbReference type="EC" id="5.2.1.8" evidence="11"/>
<dbReference type="PROSITE" id="PS51257">
    <property type="entry name" value="PROKAR_LIPOPROTEIN"/>
    <property type="match status" value="1"/>
</dbReference>
<comment type="catalytic activity">
    <reaction evidence="1 11">
        <text>[protein]-peptidylproline (omega=180) = [protein]-peptidylproline (omega=0)</text>
        <dbReference type="Rhea" id="RHEA:16237"/>
        <dbReference type="Rhea" id="RHEA-COMP:10747"/>
        <dbReference type="Rhea" id="RHEA-COMP:10748"/>
        <dbReference type="ChEBI" id="CHEBI:83833"/>
        <dbReference type="ChEBI" id="CHEBI:83834"/>
        <dbReference type="EC" id="5.2.1.8"/>
    </reaction>
</comment>
<dbReference type="PROSITE" id="PS01096">
    <property type="entry name" value="PPIC_PPIASE_1"/>
    <property type="match status" value="1"/>
</dbReference>
<keyword evidence="5 11" id="KW-0732">Signal</keyword>
<evidence type="ECO:0000256" key="4">
    <source>
        <dbReference type="ARBA" id="ARBA00022475"/>
    </source>
</evidence>
<dbReference type="PANTHER" id="PTHR47245:SF1">
    <property type="entry name" value="FOLDASE PROTEIN PRSA"/>
    <property type="match status" value="1"/>
</dbReference>
<protein>
    <recommendedName>
        <fullName evidence="11">Foldase protein PrsA</fullName>
        <ecNumber evidence="11">5.2.1.8</ecNumber>
    </recommendedName>
</protein>
<feature type="signal peptide" evidence="13">
    <location>
        <begin position="1"/>
        <end position="24"/>
    </location>
</feature>
<feature type="chain" id="PRO_5047094437" description="Foldase protein PrsA" evidence="13">
    <location>
        <begin position="25"/>
        <end position="292"/>
    </location>
</feature>
<evidence type="ECO:0000256" key="5">
    <source>
        <dbReference type="ARBA" id="ARBA00022729"/>
    </source>
</evidence>
<evidence type="ECO:0000259" key="14">
    <source>
        <dbReference type="PROSITE" id="PS50198"/>
    </source>
</evidence>
<dbReference type="InterPro" id="IPR000297">
    <property type="entry name" value="PPIase_PpiC"/>
</dbReference>
<gene>
    <name evidence="11" type="primary">prsA</name>
    <name evidence="15" type="ORF">J9317_05695</name>
</gene>
<accession>A0ABS5LC87</accession>
<dbReference type="InterPro" id="IPR023059">
    <property type="entry name" value="Foldase_PrsA"/>
</dbReference>
<proteinExistence type="inferred from homology"/>
<evidence type="ECO:0000256" key="12">
    <source>
        <dbReference type="SAM" id="MobiDB-lite"/>
    </source>
</evidence>
<evidence type="ECO:0000313" key="15">
    <source>
        <dbReference type="EMBL" id="MBS2968249.1"/>
    </source>
</evidence>
<evidence type="ECO:0000256" key="13">
    <source>
        <dbReference type="SAM" id="SignalP"/>
    </source>
</evidence>
<keyword evidence="8 11" id="KW-0564">Palmitate</keyword>
<dbReference type="SUPFAM" id="SSF54534">
    <property type="entry name" value="FKBP-like"/>
    <property type="match status" value="1"/>
</dbReference>
<evidence type="ECO:0000256" key="8">
    <source>
        <dbReference type="ARBA" id="ARBA00023139"/>
    </source>
</evidence>
<organism evidence="15 16">
    <name type="scientific">Metabacillus flavus</name>
    <dbReference type="NCBI Taxonomy" id="2823519"/>
    <lineage>
        <taxon>Bacteria</taxon>
        <taxon>Bacillati</taxon>
        <taxon>Bacillota</taxon>
        <taxon>Bacilli</taxon>
        <taxon>Bacillales</taxon>
        <taxon>Bacillaceae</taxon>
        <taxon>Metabacillus</taxon>
    </lineage>
</organism>
<feature type="domain" description="PpiC" evidence="14">
    <location>
        <begin position="138"/>
        <end position="227"/>
    </location>
</feature>
<dbReference type="SUPFAM" id="SSF109998">
    <property type="entry name" value="Triger factor/SurA peptide-binding domain-like"/>
    <property type="match status" value="1"/>
</dbReference>
<evidence type="ECO:0000256" key="9">
    <source>
        <dbReference type="ARBA" id="ARBA00023235"/>
    </source>
</evidence>
<evidence type="ECO:0000256" key="11">
    <source>
        <dbReference type="HAMAP-Rule" id="MF_01145"/>
    </source>
</evidence>
<feature type="compositionally biased region" description="Low complexity" evidence="12">
    <location>
        <begin position="280"/>
        <end position="292"/>
    </location>
</feature>
<dbReference type="InterPro" id="IPR027304">
    <property type="entry name" value="Trigger_fact/SurA_dom_sf"/>
</dbReference>